<dbReference type="GeneID" id="123072424"/>
<dbReference type="AlphaFoldDB" id="A0A3B6G0Z2"/>
<dbReference type="SMR" id="A0A3B6G0Z2"/>
<dbReference type="RefSeq" id="XP_044351911.1">
    <property type="nucleotide sequence ID" value="XM_044495976.1"/>
</dbReference>
<feature type="domain" description="TF-B3" evidence="7">
    <location>
        <begin position="3"/>
        <end position="99"/>
    </location>
</feature>
<keyword evidence="3" id="KW-0238">DNA-binding</keyword>
<dbReference type="InterPro" id="IPR015300">
    <property type="entry name" value="DNA-bd_pseudobarrel_sf"/>
</dbReference>
<dbReference type="Gramene" id="TraesCS3B02G530200.2">
    <property type="protein sequence ID" value="TraesCS3B02G530200.2"/>
    <property type="gene ID" value="TraesCS3B02G530200"/>
</dbReference>
<name>A0A3B6G0Z2_WHEAT</name>
<dbReference type="SMART" id="SM01019">
    <property type="entry name" value="B3"/>
    <property type="match status" value="4"/>
</dbReference>
<proteinExistence type="predicted"/>
<dbReference type="Gene3D" id="2.40.330.10">
    <property type="entry name" value="DNA-binding pseudobarrel domain"/>
    <property type="match status" value="4"/>
</dbReference>
<protein>
    <recommendedName>
        <fullName evidence="7">TF-B3 domain-containing protein</fullName>
    </recommendedName>
</protein>
<evidence type="ECO:0000256" key="4">
    <source>
        <dbReference type="ARBA" id="ARBA00023163"/>
    </source>
</evidence>
<organism evidence="8">
    <name type="scientific">Triticum aestivum</name>
    <name type="common">Wheat</name>
    <dbReference type="NCBI Taxonomy" id="4565"/>
    <lineage>
        <taxon>Eukaryota</taxon>
        <taxon>Viridiplantae</taxon>
        <taxon>Streptophyta</taxon>
        <taxon>Embryophyta</taxon>
        <taxon>Tracheophyta</taxon>
        <taxon>Spermatophyta</taxon>
        <taxon>Magnoliopsida</taxon>
        <taxon>Liliopsida</taxon>
        <taxon>Poales</taxon>
        <taxon>Poaceae</taxon>
        <taxon>BOP clade</taxon>
        <taxon>Pooideae</taxon>
        <taxon>Triticodae</taxon>
        <taxon>Triticeae</taxon>
        <taxon>Triticinae</taxon>
        <taxon>Triticum</taxon>
    </lineage>
</organism>
<dbReference type="PANTHER" id="PTHR31391:SF129">
    <property type="entry name" value="TF-B3 DOMAIN-CONTAINING PROTEIN"/>
    <property type="match status" value="1"/>
</dbReference>
<reference evidence="8" key="2">
    <citation type="submission" date="2018-10" db="UniProtKB">
        <authorList>
            <consortium name="EnsemblPlants"/>
        </authorList>
    </citation>
    <scope>IDENTIFICATION</scope>
</reference>
<dbReference type="OMA" id="AYDNHIR"/>
<gene>
    <name evidence="8" type="primary">LOC123072424</name>
</gene>
<evidence type="ECO:0000313" key="8">
    <source>
        <dbReference type="EnsemblPlants" id="TraesCS3B02G530200.2"/>
    </source>
</evidence>
<dbReference type="EnsemblPlants" id="TraesCS3B02G530200.2">
    <property type="protein sequence ID" value="TraesCS3B02G530200.2"/>
    <property type="gene ID" value="TraesCS3B02G530200"/>
</dbReference>
<feature type="compositionally biased region" description="Basic and acidic residues" evidence="6">
    <location>
        <begin position="157"/>
        <end position="167"/>
    </location>
</feature>
<dbReference type="PROSITE" id="PS50863">
    <property type="entry name" value="B3"/>
    <property type="match status" value="2"/>
</dbReference>
<dbReference type="PANTHER" id="PTHR31391">
    <property type="entry name" value="B3 DOMAIN-CONTAINING PROTEIN OS11G0197600-RELATED"/>
    <property type="match status" value="1"/>
</dbReference>
<evidence type="ECO:0000256" key="3">
    <source>
        <dbReference type="ARBA" id="ARBA00023125"/>
    </source>
</evidence>
<feature type="compositionally biased region" description="Polar residues" evidence="6">
    <location>
        <begin position="110"/>
        <end position="119"/>
    </location>
</feature>
<dbReference type="GO" id="GO:0005634">
    <property type="term" value="C:nucleus"/>
    <property type="evidence" value="ECO:0007669"/>
    <property type="project" value="UniProtKB-SubCell"/>
</dbReference>
<dbReference type="OrthoDB" id="590289at2759"/>
<evidence type="ECO:0000256" key="2">
    <source>
        <dbReference type="ARBA" id="ARBA00023015"/>
    </source>
</evidence>
<dbReference type="GO" id="GO:0003677">
    <property type="term" value="F:DNA binding"/>
    <property type="evidence" value="ECO:0007669"/>
    <property type="project" value="UniProtKB-KW"/>
</dbReference>
<reference evidence="8" key="1">
    <citation type="submission" date="2018-08" db="EMBL/GenBank/DDBJ databases">
        <authorList>
            <person name="Rossello M."/>
        </authorList>
    </citation>
    <scope>NUCLEOTIDE SEQUENCE [LARGE SCALE GENOMIC DNA]</scope>
    <source>
        <strain evidence="8">cv. Chinese Spring</strain>
    </source>
</reference>
<dbReference type="Pfam" id="PF02362">
    <property type="entry name" value="B3"/>
    <property type="match status" value="2"/>
</dbReference>
<dbReference type="InterPro" id="IPR044837">
    <property type="entry name" value="REM16-like"/>
</dbReference>
<evidence type="ECO:0000256" key="1">
    <source>
        <dbReference type="ARBA" id="ARBA00004123"/>
    </source>
</evidence>
<feature type="region of interest" description="Disordered" evidence="6">
    <location>
        <begin position="107"/>
        <end position="184"/>
    </location>
</feature>
<dbReference type="Gramene" id="TraesMAC3B03G01764850.2">
    <property type="protein sequence ID" value="TraesMAC3B03G01764850.2"/>
    <property type="gene ID" value="TraesMAC3B03G01764850"/>
</dbReference>
<keyword evidence="4" id="KW-0804">Transcription</keyword>
<feature type="compositionally biased region" description="Polar residues" evidence="6">
    <location>
        <begin position="525"/>
        <end position="534"/>
    </location>
</feature>
<evidence type="ECO:0000313" key="9">
    <source>
        <dbReference type="Proteomes" id="UP000019116"/>
    </source>
</evidence>
<keyword evidence="9" id="KW-1185">Reference proteome</keyword>
<feature type="domain" description="TF-B3" evidence="7">
    <location>
        <begin position="650"/>
        <end position="719"/>
    </location>
</feature>
<dbReference type="Gramene" id="TraesCS3B03G1320500.1">
    <property type="protein sequence ID" value="TraesCS3B03G1320500.1.CDS"/>
    <property type="gene ID" value="TraesCS3B03G1320500"/>
</dbReference>
<evidence type="ECO:0000256" key="6">
    <source>
        <dbReference type="SAM" id="MobiDB-lite"/>
    </source>
</evidence>
<accession>A0A3B6G0Z2</accession>
<sequence>MEELEFFMILLPNFLKKLRLPDKFTKLLDGREPREVKLREAGCRRRLWDVEVVSDTDGHMYLGNGWEQFARAHDMRLGHFLVLSYDGHAVLTVKVFDGSMCRRHYHQDNDASSGSSSDCGNPLGAEGEGEALSQTGAEEDDGEQCISKMSNPCDSDESQKERSHSAEELSAEDTLSVDNSVESANPQTLSNNYVLSTQCYPTKAQRVKIDALIEKIKPKFTVLVVQMKKSNVKRHATLIIQKDYALEHFPCEDTTVMLQLPGKNKDWKCTLRIRPSGVSYPGQRNLYLRNFSCDNHVREGDICLFQPITSVKHRRFIVKVHILHKVSIDDKGLESGGCPKEGSSRCYKSANTPAVSYSTSKEFPDEAMELDDLQMLSKDYVLSGKCDLTVAQEEKINALVEKIRSEIPVLVVQMKKSSANKGATLVIQKDYALKYFPCEDTTIILQLPRKNKNWKCKFHIRASGMCNAGRRTLYLAKFVHDTHIREGDICLFQPMTNVKHRRFIVTAHLLHKESSAHSPGGTTGIGSNRGSTSAKMGGVKDEPPTDGEEYSSEHEEHEVSEDSEGAFEHLFMLSNGASLTPAQNLKCLEKVEGIKFKPPFYVAIMSKSTVCQRGSQRCPSLHFGCQYAATYLVQKFSADLHREENSRISLVLQREGKSRSWPTKLQYKYRTRGTSNQMTVHHGWPSFARDNHLRDGDICLFKLMDNEEQLSMMVYIVRR</sequence>
<evidence type="ECO:0000256" key="5">
    <source>
        <dbReference type="ARBA" id="ARBA00023242"/>
    </source>
</evidence>
<dbReference type="Proteomes" id="UP000019116">
    <property type="component" value="Chromosome 3B"/>
</dbReference>
<comment type="subcellular location">
    <subcellularLocation>
        <location evidence="1">Nucleus</location>
    </subcellularLocation>
</comment>
<dbReference type="CDD" id="cd10017">
    <property type="entry name" value="B3_DNA"/>
    <property type="match status" value="4"/>
</dbReference>
<dbReference type="Gramene" id="TraesLAC3B03G01706010.2">
    <property type="protein sequence ID" value="TraesLAC3B03G01706010.2"/>
    <property type="gene ID" value="TraesLAC3B03G01706010"/>
</dbReference>
<dbReference type="SUPFAM" id="SSF101936">
    <property type="entry name" value="DNA-binding pseudobarrel domain"/>
    <property type="match status" value="4"/>
</dbReference>
<feature type="region of interest" description="Disordered" evidence="6">
    <location>
        <begin position="514"/>
        <end position="559"/>
    </location>
</feature>
<keyword evidence="5" id="KW-0539">Nucleus</keyword>
<dbReference type="InterPro" id="IPR003340">
    <property type="entry name" value="B3_DNA-bd"/>
</dbReference>
<evidence type="ECO:0000259" key="7">
    <source>
        <dbReference type="PROSITE" id="PS50863"/>
    </source>
</evidence>
<keyword evidence="2" id="KW-0805">Transcription regulation</keyword>